<dbReference type="AlphaFoldDB" id="A0A1G9M579"/>
<reference evidence="2" key="1">
    <citation type="submission" date="2016-10" db="EMBL/GenBank/DDBJ databases">
        <authorList>
            <person name="Varghese N."/>
            <person name="Submissions S."/>
        </authorList>
    </citation>
    <scope>NUCLEOTIDE SEQUENCE [LARGE SCALE GENOMIC DNA]</scope>
    <source>
        <strain evidence="2">DSM 20632</strain>
    </source>
</reference>
<proteinExistence type="predicted"/>
<dbReference type="Pfam" id="PF06224">
    <property type="entry name" value="AlkZ-like"/>
    <property type="match status" value="1"/>
</dbReference>
<sequence>MKQRTRARARLLSQRLVGESWDSAVDAVRAFGLMQGQETTVFSSIALRTSGGIASVAEALDAHTIVRGYPMRGTVFAGLAEDMRWMTQLLAKPAAERALRNCEAAGVTAAQVDAIREAVLLDGPVDNTQLKAIVARAVGVAVPEPAMVYRPRYLLLVDGTCAYLGTDQALGPAPAAPGIAERFNGERQEAVNDLVRRYVSTRGPVTADDVAWWSKLPVREIRTALASLGDDFVEEDGDFYHASLSNALSNASASTFRAPHLLPAFDEYILGYKDRLFAMSEDVHAHLTPRNMGVFRKSIVVDGVVRGTWKGAGGVLEVEDVGGIPKYAMPGIRRKFAQYPQL</sequence>
<dbReference type="InterPro" id="IPR009351">
    <property type="entry name" value="AlkZ-like"/>
</dbReference>
<dbReference type="PANTHER" id="PTHR38479:SF2">
    <property type="entry name" value="WINGED HELIX DNA-BINDING DOMAIN-CONTAINING PROTEIN"/>
    <property type="match status" value="1"/>
</dbReference>
<dbReference type="Proteomes" id="UP000199350">
    <property type="component" value="Chromosome I"/>
</dbReference>
<organism evidence="1 2">
    <name type="scientific">Corynebacterium mycetoides</name>
    <dbReference type="NCBI Taxonomy" id="38302"/>
    <lineage>
        <taxon>Bacteria</taxon>
        <taxon>Bacillati</taxon>
        <taxon>Actinomycetota</taxon>
        <taxon>Actinomycetes</taxon>
        <taxon>Mycobacteriales</taxon>
        <taxon>Corynebacteriaceae</taxon>
        <taxon>Corynebacterium</taxon>
    </lineage>
</organism>
<dbReference type="OrthoDB" id="9148135at2"/>
<protein>
    <submittedName>
        <fullName evidence="1">Winged helix DNA-binding domain-containing protein</fullName>
    </submittedName>
</protein>
<accession>A0A1G9M579</accession>
<dbReference type="EMBL" id="LT629700">
    <property type="protein sequence ID" value="SDL69420.1"/>
    <property type="molecule type" value="Genomic_DNA"/>
</dbReference>
<evidence type="ECO:0000313" key="2">
    <source>
        <dbReference type="Proteomes" id="UP000199350"/>
    </source>
</evidence>
<gene>
    <name evidence="1" type="ORF">SAMN04488535_0447</name>
</gene>
<dbReference type="PANTHER" id="PTHR38479">
    <property type="entry name" value="LMO0824 PROTEIN"/>
    <property type="match status" value="1"/>
</dbReference>
<name>A0A1G9M579_9CORY</name>
<keyword evidence="2" id="KW-1185">Reference proteome</keyword>
<keyword evidence="1" id="KW-0238">DNA-binding</keyword>
<dbReference type="GO" id="GO:0003677">
    <property type="term" value="F:DNA binding"/>
    <property type="evidence" value="ECO:0007669"/>
    <property type="project" value="UniProtKB-KW"/>
</dbReference>
<dbReference type="STRING" id="38302.SAMN04488535_0447"/>
<evidence type="ECO:0000313" key="1">
    <source>
        <dbReference type="EMBL" id="SDL69420.1"/>
    </source>
</evidence>
<dbReference type="RefSeq" id="WP_092148201.1">
    <property type="nucleotide sequence ID" value="NZ_LT629700.1"/>
</dbReference>